<accession>A0A2M9G5U0</accession>
<evidence type="ECO:0000256" key="2">
    <source>
        <dbReference type="ARBA" id="ARBA00022598"/>
    </source>
</evidence>
<dbReference type="EMBL" id="PHIG01000010">
    <property type="protein sequence ID" value="PJK31089.1"/>
    <property type="molecule type" value="Genomic_DNA"/>
</dbReference>
<comment type="similarity">
    <text evidence="1">Belongs to the ATP-dependent AMP-binding enzyme family.</text>
</comment>
<feature type="domain" description="AMP-dependent synthetase/ligase" evidence="3">
    <location>
        <begin position="19"/>
        <end position="345"/>
    </location>
</feature>
<proteinExistence type="inferred from homology"/>
<dbReference type="Gene3D" id="3.30.300.30">
    <property type="match status" value="1"/>
</dbReference>
<evidence type="ECO:0000259" key="3">
    <source>
        <dbReference type="Pfam" id="PF00501"/>
    </source>
</evidence>
<feature type="domain" description="AMP-binding enzyme C-terminal" evidence="4">
    <location>
        <begin position="400"/>
        <end position="474"/>
    </location>
</feature>
<comment type="caution">
    <text evidence="5">The sequence shown here is derived from an EMBL/GenBank/DDBJ whole genome shotgun (WGS) entry which is preliminary data.</text>
</comment>
<keyword evidence="6" id="KW-1185">Reference proteome</keyword>
<keyword evidence="2" id="KW-0436">Ligase</keyword>
<dbReference type="Proteomes" id="UP000229498">
    <property type="component" value="Unassembled WGS sequence"/>
</dbReference>
<dbReference type="Pfam" id="PF13193">
    <property type="entry name" value="AMP-binding_C"/>
    <property type="match status" value="1"/>
</dbReference>
<dbReference type="GO" id="GO:0006631">
    <property type="term" value="P:fatty acid metabolic process"/>
    <property type="evidence" value="ECO:0007669"/>
    <property type="project" value="TreeGrafter"/>
</dbReference>
<sequence>MTLHRGMIGTIDGIGPTIERLAAASPGSVALVDHRGALNRVRLAERIVAVAGWLSSKVPPGASVALHLPDTPDFIVAFVAAVWAGCNVQVLNRDWPRATVAEIRSRLRPDLLLDDPACLKAAAESGPTVAPAPPVSIDQPFYTGFTSGSTGLPKGFVRTQRSWIASFRSDNEEFAYSARDVFAVPGSFTHSMPLYGAIRGLYAGARVLCLGTGRPDRMVALMSAEEATVLYAVPTQLQTIVEAARRKKVRMPAVRLVLTGGAKAAPALQRAIAEVFPEAEFCEFYGSSELSYVSLARARENAPATSVGRPFPGVRIHVLGDDESPLPRGRVGRIFVESPFRFLGYALGSSKGELSFATAVPGAICVGDTGWLDENGFLHLAGRTSRMIVSSGRNIHPEAIEEVLERHPGVRSAAGFGIDDAKRGQRLVAVVRLEAGCVPACAELIRHCAVHLPDYNVPRIFHRIEDWPATASGKTDFPAIRGELAAGRLPRLS</sequence>
<name>A0A2M9G5U0_9PROT</name>
<dbReference type="RefSeq" id="WP_109792450.1">
    <property type="nucleotide sequence ID" value="NZ_PHIG01000010.1"/>
</dbReference>
<dbReference type="InterPro" id="IPR045851">
    <property type="entry name" value="AMP-bd_C_sf"/>
</dbReference>
<dbReference type="PANTHER" id="PTHR43201:SF5">
    <property type="entry name" value="MEDIUM-CHAIN ACYL-COA LIGASE ACSF2, MITOCHONDRIAL"/>
    <property type="match status" value="1"/>
</dbReference>
<dbReference type="SUPFAM" id="SSF56801">
    <property type="entry name" value="Acetyl-CoA synthetase-like"/>
    <property type="match status" value="1"/>
</dbReference>
<evidence type="ECO:0000313" key="6">
    <source>
        <dbReference type="Proteomes" id="UP000229498"/>
    </source>
</evidence>
<dbReference type="OrthoDB" id="9803968at2"/>
<evidence type="ECO:0000256" key="1">
    <source>
        <dbReference type="ARBA" id="ARBA00006432"/>
    </source>
</evidence>
<dbReference type="PANTHER" id="PTHR43201">
    <property type="entry name" value="ACYL-COA SYNTHETASE"/>
    <property type="match status" value="1"/>
</dbReference>
<dbReference type="GO" id="GO:0031956">
    <property type="term" value="F:medium-chain fatty acid-CoA ligase activity"/>
    <property type="evidence" value="ECO:0007669"/>
    <property type="project" value="TreeGrafter"/>
</dbReference>
<gene>
    <name evidence="5" type="ORF">CVT23_03375</name>
</gene>
<evidence type="ECO:0000313" key="5">
    <source>
        <dbReference type="EMBL" id="PJK31089.1"/>
    </source>
</evidence>
<organism evidence="5 6">
    <name type="scientific">Minwuia thermotolerans</name>
    <dbReference type="NCBI Taxonomy" id="2056226"/>
    <lineage>
        <taxon>Bacteria</taxon>
        <taxon>Pseudomonadati</taxon>
        <taxon>Pseudomonadota</taxon>
        <taxon>Alphaproteobacteria</taxon>
        <taxon>Minwuiales</taxon>
        <taxon>Minwuiaceae</taxon>
        <taxon>Minwuia</taxon>
    </lineage>
</organism>
<dbReference type="AlphaFoldDB" id="A0A2M9G5U0"/>
<protein>
    <submittedName>
        <fullName evidence="5">AMP-dependent synthetase</fullName>
    </submittedName>
</protein>
<dbReference type="InterPro" id="IPR000873">
    <property type="entry name" value="AMP-dep_synth/lig_dom"/>
</dbReference>
<dbReference type="Pfam" id="PF00501">
    <property type="entry name" value="AMP-binding"/>
    <property type="match status" value="1"/>
</dbReference>
<dbReference type="InterPro" id="IPR025110">
    <property type="entry name" value="AMP-bd_C"/>
</dbReference>
<evidence type="ECO:0000259" key="4">
    <source>
        <dbReference type="Pfam" id="PF13193"/>
    </source>
</evidence>
<dbReference type="Gene3D" id="3.40.50.12780">
    <property type="entry name" value="N-terminal domain of ligase-like"/>
    <property type="match status" value="1"/>
</dbReference>
<dbReference type="InterPro" id="IPR042099">
    <property type="entry name" value="ANL_N_sf"/>
</dbReference>
<reference evidence="5 6" key="1">
    <citation type="submission" date="2017-11" db="EMBL/GenBank/DDBJ databases">
        <title>Draft genome sequence of Rhizobiales bacterium SY3-13.</title>
        <authorList>
            <person name="Sun C."/>
        </authorList>
    </citation>
    <scope>NUCLEOTIDE SEQUENCE [LARGE SCALE GENOMIC DNA]</scope>
    <source>
        <strain evidence="5 6">SY3-13</strain>
    </source>
</reference>